<dbReference type="AlphaFoldDB" id="A0A3G1A4L8"/>
<dbReference type="InterPro" id="IPR005614">
    <property type="entry name" value="NrfD-like"/>
</dbReference>
<evidence type="ECO:0000256" key="7">
    <source>
        <dbReference type="SAM" id="Phobius"/>
    </source>
</evidence>
<evidence type="ECO:0000256" key="2">
    <source>
        <dbReference type="ARBA" id="ARBA00008929"/>
    </source>
</evidence>
<dbReference type="InterPro" id="IPR052049">
    <property type="entry name" value="Electron_transfer_protein"/>
</dbReference>
<feature type="transmembrane region" description="Helical" evidence="7">
    <location>
        <begin position="261"/>
        <end position="285"/>
    </location>
</feature>
<organism evidence="8 9">
    <name type="scientific">Thermofilum adornatum 1505</name>
    <dbReference type="NCBI Taxonomy" id="697581"/>
    <lineage>
        <taxon>Archaea</taxon>
        <taxon>Thermoproteota</taxon>
        <taxon>Thermoprotei</taxon>
        <taxon>Thermofilales</taxon>
        <taxon>Thermofilaceae</taxon>
        <taxon>Thermofilum</taxon>
    </lineage>
</organism>
<keyword evidence="3" id="KW-1003">Cell membrane</keyword>
<feature type="transmembrane region" description="Helical" evidence="7">
    <location>
        <begin position="233"/>
        <end position="254"/>
    </location>
</feature>
<keyword evidence="5 7" id="KW-1133">Transmembrane helix</keyword>
<dbReference type="STRING" id="697581.TCARB_0434"/>
<dbReference type="Proteomes" id="UP000266720">
    <property type="component" value="Chromosome"/>
</dbReference>
<reference evidence="9" key="1">
    <citation type="book" date="2010" name="EXTREMOPHILES" publisher="0:0-0">
        <title>Complete genome sequences of ten hyperthermophilic archaea reveal their metabolic capabilities and possible ecological roles.</title>
        <editorList>
            <person name="?"/>
        </editorList>
        <authorList>
            <person name="Ravin N.V."/>
            <person name="Mardanov A.V."/>
            <person name="Bonch-Osmolovskaya E.A."/>
            <person name="Skryabin K.G."/>
        </authorList>
    </citation>
    <scope>NUCLEOTIDE SEQUENCE [LARGE SCALE GENOMIC DNA]</scope>
    <source>
        <strain evidence="9">1505</strain>
    </source>
</reference>
<evidence type="ECO:0000313" key="9">
    <source>
        <dbReference type="Proteomes" id="UP000266720"/>
    </source>
</evidence>
<keyword evidence="6 7" id="KW-0472">Membrane</keyword>
<feature type="transmembrane region" description="Helical" evidence="7">
    <location>
        <begin position="6"/>
        <end position="31"/>
    </location>
</feature>
<dbReference type="GO" id="GO:0005886">
    <property type="term" value="C:plasma membrane"/>
    <property type="evidence" value="ECO:0007669"/>
    <property type="project" value="UniProtKB-SubCell"/>
</dbReference>
<dbReference type="KEGG" id="tcb:TCARB_0434"/>
<name>A0A3G1A4L8_9CREN</name>
<dbReference type="EMBL" id="CP007493">
    <property type="protein sequence ID" value="AJB41506.1"/>
    <property type="molecule type" value="Genomic_DNA"/>
</dbReference>
<evidence type="ECO:0000256" key="5">
    <source>
        <dbReference type="ARBA" id="ARBA00022989"/>
    </source>
</evidence>
<feature type="transmembrane region" description="Helical" evidence="7">
    <location>
        <begin position="191"/>
        <end position="213"/>
    </location>
</feature>
<dbReference type="PANTHER" id="PTHR34856:SF2">
    <property type="entry name" value="PROTEIN NRFD"/>
    <property type="match status" value="1"/>
</dbReference>
<dbReference type="PANTHER" id="PTHR34856">
    <property type="entry name" value="PROTEIN NRFD"/>
    <property type="match status" value="1"/>
</dbReference>
<comment type="subcellular location">
    <subcellularLocation>
        <location evidence="1">Cell membrane</location>
        <topology evidence="1">Multi-pass membrane protein</topology>
    </subcellularLocation>
</comment>
<evidence type="ECO:0000256" key="6">
    <source>
        <dbReference type="ARBA" id="ARBA00023136"/>
    </source>
</evidence>
<feature type="transmembrane region" description="Helical" evidence="7">
    <location>
        <begin position="82"/>
        <end position="109"/>
    </location>
</feature>
<sequence>MFQEIWNPVVLGFFLWFAGIAGMGSVAYALMKISKVEEKLKELSVIIFVSIVLALVFVVADLSRPLNMPFAILQSLLSGTFIVKIFISWMSFGISVLALLLLLSFLLVLRHTFVPGLQKLTDQKWYLVLTGLIGFLVVIYSGFLIANAPGIPFWNNALIPILWIFSASVCAVAILKILVKNESITHFLTRAGLALEVGELVSLVALINVSLYSGIEAAQESAYALFLGPLAPAFWLFVIIIGVLVPMGLGFVLLKKEDRNLALISAICGLIGALALRMLVLWAGIPIPITL</sequence>
<accession>A0A3G1A4L8</accession>
<feature type="transmembrane region" description="Helical" evidence="7">
    <location>
        <begin position="125"/>
        <end position="145"/>
    </location>
</feature>
<feature type="transmembrane region" description="Helical" evidence="7">
    <location>
        <begin position="157"/>
        <end position="179"/>
    </location>
</feature>
<evidence type="ECO:0000256" key="4">
    <source>
        <dbReference type="ARBA" id="ARBA00022692"/>
    </source>
</evidence>
<protein>
    <submittedName>
        <fullName evidence="8">Molybdopterin oxidoreductase, membrane subunit</fullName>
    </submittedName>
</protein>
<feature type="transmembrane region" description="Helical" evidence="7">
    <location>
        <begin position="43"/>
        <end position="62"/>
    </location>
</feature>
<gene>
    <name evidence="8" type="ORF">TCARB_0434</name>
</gene>
<keyword evidence="4 7" id="KW-0812">Transmembrane</keyword>
<evidence type="ECO:0000313" key="8">
    <source>
        <dbReference type="EMBL" id="AJB41506.1"/>
    </source>
</evidence>
<evidence type="ECO:0000256" key="3">
    <source>
        <dbReference type="ARBA" id="ARBA00022475"/>
    </source>
</evidence>
<dbReference type="Pfam" id="PF03916">
    <property type="entry name" value="NrfD"/>
    <property type="match status" value="1"/>
</dbReference>
<proteinExistence type="inferred from homology"/>
<comment type="similarity">
    <text evidence="2">Belongs to the NrfD family.</text>
</comment>
<evidence type="ECO:0000256" key="1">
    <source>
        <dbReference type="ARBA" id="ARBA00004651"/>
    </source>
</evidence>
<dbReference type="Gene3D" id="1.20.1630.10">
    <property type="entry name" value="Formate dehydrogenase/DMSO reductase domain"/>
    <property type="match status" value="1"/>
</dbReference>